<keyword evidence="5" id="KW-0131">Cell cycle</keyword>
<reference evidence="7 8" key="1">
    <citation type="submission" date="2021-10" db="EMBL/GenBank/DDBJ databases">
        <authorList>
            <person name="Koch H."/>
        </authorList>
    </citation>
    <scope>NUCLEOTIDE SEQUENCE [LARGE SCALE GENOMIC DNA]</scope>
    <source>
        <strain evidence="7">6680</strain>
    </source>
</reference>
<accession>A0ABN8AHE7</accession>
<organism evidence="7 8">
    <name type="scientific">Candidatus Nitrotoga arctica</name>
    <dbReference type="NCBI Taxonomy" id="453162"/>
    <lineage>
        <taxon>Bacteria</taxon>
        <taxon>Pseudomonadati</taxon>
        <taxon>Pseudomonadota</taxon>
        <taxon>Betaproteobacteria</taxon>
        <taxon>Nitrosomonadales</taxon>
        <taxon>Gallionellaceae</taxon>
        <taxon>Candidatus Nitrotoga</taxon>
    </lineage>
</organism>
<dbReference type="InterPro" id="IPR011659">
    <property type="entry name" value="WD40"/>
</dbReference>
<proteinExistence type="inferred from homology"/>
<dbReference type="SUPFAM" id="SSF69304">
    <property type="entry name" value="Tricorn protease N-terminal domain"/>
    <property type="match status" value="1"/>
</dbReference>
<dbReference type="Proteomes" id="UP000839052">
    <property type="component" value="Chromosome"/>
</dbReference>
<comment type="subcellular location">
    <subcellularLocation>
        <location evidence="1 5">Periplasm</location>
    </subcellularLocation>
</comment>
<evidence type="ECO:0000256" key="5">
    <source>
        <dbReference type="HAMAP-Rule" id="MF_00671"/>
    </source>
</evidence>
<dbReference type="Pfam" id="PF04052">
    <property type="entry name" value="TolB_N"/>
    <property type="match status" value="1"/>
</dbReference>
<dbReference type="Gene3D" id="3.40.50.10070">
    <property type="entry name" value="TolB, N-terminal domain"/>
    <property type="match status" value="1"/>
</dbReference>
<dbReference type="Pfam" id="PF07676">
    <property type="entry name" value="PD40"/>
    <property type="match status" value="5"/>
</dbReference>
<evidence type="ECO:0000313" key="7">
    <source>
        <dbReference type="EMBL" id="CAG9932158.1"/>
    </source>
</evidence>
<keyword evidence="4 5" id="KW-0574">Periplasm</keyword>
<dbReference type="InterPro" id="IPR014167">
    <property type="entry name" value="Tol-Pal_TolB"/>
</dbReference>
<dbReference type="RefSeq" id="WP_239796134.1">
    <property type="nucleotide sequence ID" value="NZ_OU912926.1"/>
</dbReference>
<sequence>MLRYWIWLVLLCTALPARAVLTIDIVGAGERQIPVAIVPFANEEKLAQSITEVVSLDLKRSGLFRLVNPTSKTPHEPSEVVYADWRGVEALAIGSVETQQDGRVTVKFRLLDAVKQTELFGQAVTAKGDQMRAIGHRIADLIYEKLTGNPGVFSTRIAYVNRQGKNNRLVVADSDGYNDRVVLSINEPIMSPAWSPDGSQLTYVTLEQGHAVVYVQSLVTNQRTVLSNARGSNSAPVWAPDGKHLAVVLTRDGSPQIYLVRPDGTDLRRLTFSGAIDTEPSFSPDGQYLLFTSDRGGSAQIYRMPVEGKTAERLTFEGGNNFSPRYSPDGKSFVFAHQASGRFNIAVQDFQTRQMQLLTEGGWEKRPSFSPNGKLILFATEAQGRGILAIVSSDGRVKQKLSSQAGDVREPIWGPFLKQ</sequence>
<comment type="similarity">
    <text evidence="2 5">Belongs to the TolB family.</text>
</comment>
<evidence type="ECO:0000259" key="6">
    <source>
        <dbReference type="Pfam" id="PF04052"/>
    </source>
</evidence>
<keyword evidence="5" id="KW-0132">Cell division</keyword>
<name>A0ABN8AHE7_9PROT</name>
<dbReference type="PANTHER" id="PTHR36842:SF1">
    <property type="entry name" value="PROTEIN TOLB"/>
    <property type="match status" value="1"/>
</dbReference>
<gene>
    <name evidence="5 7" type="primary">tolB</name>
    <name evidence="7" type="ORF">NTG6680_0905</name>
</gene>
<dbReference type="InterPro" id="IPR007195">
    <property type="entry name" value="TolB_N"/>
</dbReference>
<dbReference type="PANTHER" id="PTHR36842">
    <property type="entry name" value="PROTEIN TOLB HOMOLOG"/>
    <property type="match status" value="1"/>
</dbReference>
<protein>
    <recommendedName>
        <fullName evidence="5">Tol-Pal system protein TolB</fullName>
    </recommendedName>
</protein>
<dbReference type="NCBIfam" id="TIGR02800">
    <property type="entry name" value="propeller_TolB"/>
    <property type="match status" value="1"/>
</dbReference>
<feature type="domain" description="TolB N-terminal" evidence="6">
    <location>
        <begin position="21"/>
        <end position="119"/>
    </location>
</feature>
<keyword evidence="8" id="KW-1185">Reference proteome</keyword>
<evidence type="ECO:0000256" key="3">
    <source>
        <dbReference type="ARBA" id="ARBA00022729"/>
    </source>
</evidence>
<dbReference type="Gene3D" id="2.120.10.30">
    <property type="entry name" value="TolB, C-terminal domain"/>
    <property type="match status" value="1"/>
</dbReference>
<dbReference type="EMBL" id="OU912926">
    <property type="protein sequence ID" value="CAG9932158.1"/>
    <property type="molecule type" value="Genomic_DNA"/>
</dbReference>
<comment type="function">
    <text evidence="5">Part of the Tol-Pal system, which plays a role in outer membrane invagination during cell division and is important for maintaining outer membrane integrity.</text>
</comment>
<evidence type="ECO:0000256" key="2">
    <source>
        <dbReference type="ARBA" id="ARBA00009820"/>
    </source>
</evidence>
<evidence type="ECO:0000256" key="4">
    <source>
        <dbReference type="ARBA" id="ARBA00022764"/>
    </source>
</evidence>
<dbReference type="InterPro" id="IPR011042">
    <property type="entry name" value="6-blade_b-propeller_TolB-like"/>
</dbReference>
<evidence type="ECO:0000256" key="1">
    <source>
        <dbReference type="ARBA" id="ARBA00004418"/>
    </source>
</evidence>
<keyword evidence="3 5" id="KW-0732">Signal</keyword>
<dbReference type="SUPFAM" id="SSF52964">
    <property type="entry name" value="TolB, N-terminal domain"/>
    <property type="match status" value="1"/>
</dbReference>
<evidence type="ECO:0000313" key="8">
    <source>
        <dbReference type="Proteomes" id="UP000839052"/>
    </source>
</evidence>
<comment type="subunit">
    <text evidence="5">The Tol-Pal system is composed of five core proteins: the inner membrane proteins TolA, TolQ and TolR, the periplasmic protein TolB and the outer membrane protein Pal. They form a network linking the inner and outer membranes and the peptidoglycan layer.</text>
</comment>
<dbReference type="HAMAP" id="MF_00671">
    <property type="entry name" value="TolB"/>
    <property type="match status" value="1"/>
</dbReference>